<accession>A0A2N7CH53</accession>
<sequence length="66" mass="7577">MSISIHEMKSLKNEIEKENETGSTSVRIRSDVYKLAQEMARKRKISLSKYVTLSTLEKAIKDSETD</sequence>
<dbReference type="RefSeq" id="WP_102482172.1">
    <property type="nucleotide sequence ID" value="NZ_MCSW01000147.1"/>
</dbReference>
<comment type="caution">
    <text evidence="1">The sequence shown here is derived from an EMBL/GenBank/DDBJ whole genome shotgun (WGS) entry which is preliminary data.</text>
</comment>
<evidence type="ECO:0000313" key="1">
    <source>
        <dbReference type="EMBL" id="PMF23403.1"/>
    </source>
</evidence>
<protein>
    <submittedName>
        <fullName evidence="1">Uncharacterized protein</fullName>
    </submittedName>
</protein>
<gene>
    <name evidence="1" type="ORF">BCV19_04335</name>
</gene>
<dbReference type="Proteomes" id="UP000235405">
    <property type="component" value="Unassembled WGS sequence"/>
</dbReference>
<evidence type="ECO:0000313" key="2">
    <source>
        <dbReference type="Proteomes" id="UP000235405"/>
    </source>
</evidence>
<name>A0A2N7CH53_VIBSP</name>
<dbReference type="EMBL" id="MCSW01000147">
    <property type="protein sequence ID" value="PMF23403.1"/>
    <property type="molecule type" value="Genomic_DNA"/>
</dbReference>
<proteinExistence type="predicted"/>
<organism evidence="1 2">
    <name type="scientific">Vibrio splendidus</name>
    <dbReference type="NCBI Taxonomy" id="29497"/>
    <lineage>
        <taxon>Bacteria</taxon>
        <taxon>Pseudomonadati</taxon>
        <taxon>Pseudomonadota</taxon>
        <taxon>Gammaproteobacteria</taxon>
        <taxon>Vibrionales</taxon>
        <taxon>Vibrionaceae</taxon>
        <taxon>Vibrio</taxon>
    </lineage>
</organism>
<reference evidence="2" key="1">
    <citation type="submission" date="2016-07" db="EMBL/GenBank/DDBJ databases">
        <title>Nontailed viruses are major unrecognized killers of bacteria in the ocean.</title>
        <authorList>
            <person name="Kauffman K."/>
            <person name="Hussain F."/>
            <person name="Yang J."/>
            <person name="Arevalo P."/>
            <person name="Brown J."/>
            <person name="Cutler M."/>
            <person name="Kelly L."/>
            <person name="Polz M.F."/>
        </authorList>
    </citation>
    <scope>NUCLEOTIDE SEQUENCE [LARGE SCALE GENOMIC DNA]</scope>
    <source>
        <strain evidence="2">10N.286.54.F3</strain>
    </source>
</reference>
<dbReference type="AlphaFoldDB" id="A0A2N7CH53"/>